<evidence type="ECO:0000256" key="2">
    <source>
        <dbReference type="ARBA" id="ARBA00022475"/>
    </source>
</evidence>
<dbReference type="InterPro" id="IPR017850">
    <property type="entry name" value="Alkaline_phosphatase_core_sf"/>
</dbReference>
<feature type="transmembrane region" description="Helical" evidence="8">
    <location>
        <begin position="132"/>
        <end position="150"/>
    </location>
</feature>
<comment type="subcellular location">
    <subcellularLocation>
        <location evidence="1">Cell membrane</location>
        <topology evidence="1">Multi-pass membrane protein</topology>
    </subcellularLocation>
</comment>
<evidence type="ECO:0000313" key="11">
    <source>
        <dbReference type="Proteomes" id="UP000705283"/>
    </source>
</evidence>
<dbReference type="GO" id="GO:0016776">
    <property type="term" value="F:phosphotransferase activity, phosphate group as acceptor"/>
    <property type="evidence" value="ECO:0007669"/>
    <property type="project" value="TreeGrafter"/>
</dbReference>
<keyword evidence="5 8" id="KW-1133">Transmembrane helix</keyword>
<sequence length="513" mass="57956">MKIIYLIKRNQDFIKIFLFCVFSCLSFGYSFKLVHSISLFIILIVVRSFTSRGYKSLIILIGFFSSAYLPVALTYGSPDYNAIANILYASKSESLEFLKAIPWFYYVTPLMGIVLTLMAFNVKIGKVKYRGWIILYIIIYLFSPSVKAYMKTGALPLFSNGLPIIKASSEAVSNYLTFVEQSAFLKQQMSLPDRWVPQKTSADYQLYILVIGESVRSDYMQAYGFKIKNTPFMSSASGVTFTNYISAASSTVMSLLNSLTLRINEQPDSSSNIVSLANKAGFSTYWYSNQGMIGEGETPVSVIAMNAKSVSFIKKGEYQQNKYVPDIRMLPQIRWAISENKPVKLIVIHLIGSHSRACSRTNEKYSTFSQSKEISCYIESIAQTDKLLADVADMAKASGKSWSMMYFADHGLEFSDKDTQYARLIHGDKFKQNYRVPMFITASDSHERKTVDRPRSALNFLSLFSQWTGIKDKLINSDCNMMANVPCNNQDTVIKFDQSKVYFSSLAQDSTAH</sequence>
<keyword evidence="6 8" id="KW-0472">Membrane</keyword>
<accession>A0AA41BVQ9</accession>
<dbReference type="RefSeq" id="WP_194977637.1">
    <property type="nucleotide sequence ID" value="NZ_JADMKS010000002.1"/>
</dbReference>
<name>A0AA41BVQ9_9GAMM</name>
<gene>
    <name evidence="10" type="ORF">ITX54_05720</name>
</gene>
<evidence type="ECO:0000256" key="5">
    <source>
        <dbReference type="ARBA" id="ARBA00022989"/>
    </source>
</evidence>
<dbReference type="CDD" id="cd16017">
    <property type="entry name" value="LptA"/>
    <property type="match status" value="1"/>
</dbReference>
<evidence type="ECO:0000313" key="10">
    <source>
        <dbReference type="EMBL" id="MBF6636162.1"/>
    </source>
</evidence>
<evidence type="ECO:0000256" key="3">
    <source>
        <dbReference type="ARBA" id="ARBA00022679"/>
    </source>
</evidence>
<protein>
    <submittedName>
        <fullName evidence="10">Phosphoethanolamine transferase</fullName>
    </submittedName>
</protein>
<evidence type="ECO:0000256" key="1">
    <source>
        <dbReference type="ARBA" id="ARBA00004651"/>
    </source>
</evidence>
<evidence type="ECO:0000256" key="6">
    <source>
        <dbReference type="ARBA" id="ARBA00023136"/>
    </source>
</evidence>
<dbReference type="InterPro" id="IPR058130">
    <property type="entry name" value="PEA_transf_C"/>
</dbReference>
<dbReference type="Pfam" id="PF00884">
    <property type="entry name" value="Sulfatase"/>
    <property type="match status" value="1"/>
</dbReference>
<dbReference type="EMBL" id="JADMKS010000002">
    <property type="protein sequence ID" value="MBF6636162.1"/>
    <property type="molecule type" value="Genomic_DNA"/>
</dbReference>
<keyword evidence="2" id="KW-1003">Cell membrane</keyword>
<dbReference type="InterPro" id="IPR000917">
    <property type="entry name" value="Sulfatase_N"/>
</dbReference>
<organism evidence="10 11">
    <name type="scientific">Rouxiella silvae</name>
    <dbReference type="NCBI Taxonomy" id="1646373"/>
    <lineage>
        <taxon>Bacteria</taxon>
        <taxon>Pseudomonadati</taxon>
        <taxon>Pseudomonadota</taxon>
        <taxon>Gammaproteobacteria</taxon>
        <taxon>Enterobacterales</taxon>
        <taxon>Yersiniaceae</taxon>
        <taxon>Rouxiella</taxon>
    </lineage>
</organism>
<evidence type="ECO:0000256" key="4">
    <source>
        <dbReference type="ARBA" id="ARBA00022692"/>
    </source>
</evidence>
<dbReference type="PANTHER" id="PTHR30443">
    <property type="entry name" value="INNER MEMBRANE PROTEIN"/>
    <property type="match status" value="1"/>
</dbReference>
<feature type="transmembrane region" description="Helical" evidence="8">
    <location>
        <begin position="57"/>
        <end position="75"/>
    </location>
</feature>
<proteinExistence type="inferred from homology"/>
<evidence type="ECO:0000256" key="8">
    <source>
        <dbReference type="SAM" id="Phobius"/>
    </source>
</evidence>
<dbReference type="GO" id="GO:0005886">
    <property type="term" value="C:plasma membrane"/>
    <property type="evidence" value="ECO:0007669"/>
    <property type="project" value="UniProtKB-SubCell"/>
</dbReference>
<dbReference type="InterPro" id="IPR040423">
    <property type="entry name" value="PEA_transferase"/>
</dbReference>
<feature type="transmembrane region" description="Helical" evidence="8">
    <location>
        <begin position="34"/>
        <end position="50"/>
    </location>
</feature>
<comment type="similarity">
    <text evidence="7">Belongs to the phosphoethanolamine transferase family.</text>
</comment>
<keyword evidence="3 10" id="KW-0808">Transferase</keyword>
<reference evidence="10" key="2">
    <citation type="submission" date="2022-09" db="EMBL/GenBank/DDBJ databases">
        <title>Rouxiella aceris sp. nov., isolated from tree sap and emended description of the genus Rhouxiella.</title>
        <authorList>
            <person name="Kim I.S."/>
        </authorList>
    </citation>
    <scope>NUCLEOTIDE SEQUENCE</scope>
    <source>
        <strain evidence="10">SAP-2</strain>
    </source>
</reference>
<feature type="transmembrane region" description="Helical" evidence="8">
    <location>
        <begin position="12"/>
        <end position="28"/>
    </location>
</feature>
<dbReference type="AlphaFoldDB" id="A0AA41BVQ9"/>
<evidence type="ECO:0000256" key="7">
    <source>
        <dbReference type="ARBA" id="ARBA00038481"/>
    </source>
</evidence>
<feature type="domain" description="Sulfatase N-terminal" evidence="9">
    <location>
        <begin position="206"/>
        <end position="470"/>
    </location>
</feature>
<keyword evidence="4 8" id="KW-0812">Transmembrane</keyword>
<dbReference type="GO" id="GO:0009244">
    <property type="term" value="P:lipopolysaccharide core region biosynthetic process"/>
    <property type="evidence" value="ECO:0007669"/>
    <property type="project" value="TreeGrafter"/>
</dbReference>
<comment type="caution">
    <text evidence="10">The sequence shown here is derived from an EMBL/GenBank/DDBJ whole genome shotgun (WGS) entry which is preliminary data.</text>
</comment>
<evidence type="ECO:0000259" key="9">
    <source>
        <dbReference type="Pfam" id="PF00884"/>
    </source>
</evidence>
<dbReference type="PANTHER" id="PTHR30443:SF4">
    <property type="entry name" value="PHOSPHOETHANOLAMINE TRANSFERASE OPGE-RELATED"/>
    <property type="match status" value="1"/>
</dbReference>
<reference evidence="10" key="1">
    <citation type="submission" date="2020-11" db="EMBL/GenBank/DDBJ databases">
        <authorList>
            <person name="Lee S.D."/>
        </authorList>
    </citation>
    <scope>NUCLEOTIDE SEQUENCE</scope>
    <source>
        <strain evidence="10">SAP-2</strain>
    </source>
</reference>
<feature type="transmembrane region" description="Helical" evidence="8">
    <location>
        <begin position="103"/>
        <end position="120"/>
    </location>
</feature>
<dbReference type="Gene3D" id="3.40.720.10">
    <property type="entry name" value="Alkaline Phosphatase, subunit A"/>
    <property type="match status" value="1"/>
</dbReference>
<dbReference type="Proteomes" id="UP000705283">
    <property type="component" value="Unassembled WGS sequence"/>
</dbReference>
<dbReference type="SUPFAM" id="SSF53649">
    <property type="entry name" value="Alkaline phosphatase-like"/>
    <property type="match status" value="1"/>
</dbReference>